<feature type="coiled-coil region" evidence="4">
    <location>
        <begin position="1044"/>
        <end position="1088"/>
    </location>
</feature>
<dbReference type="GO" id="GO:0005795">
    <property type="term" value="C:Golgi stack"/>
    <property type="evidence" value="ECO:0007669"/>
    <property type="project" value="TreeGrafter"/>
</dbReference>
<evidence type="ECO:0000313" key="9">
    <source>
        <dbReference type="Proteomes" id="UP000001307"/>
    </source>
</evidence>
<evidence type="ECO:0000256" key="4">
    <source>
        <dbReference type="SAM" id="Coils"/>
    </source>
</evidence>
<dbReference type="InterPro" id="IPR011989">
    <property type="entry name" value="ARM-like"/>
</dbReference>
<sequence length="1595" mass="178957">MWKGVARCRRLVVSDRFARDSQIVHRLQVHDIRRGEENAKYSTAEKASEYRGNLINIERRITPYRKVNEETEFKKLWQLQNLAILKNFNLKVPEHQQKIVRVAVIGRANSGKSTLINRLIGRNACPVANQNDSTYRTSIHSVQKENIIYEFVDLPGVPDVISPTGVGEYTFRRRNKEAAAQNESGNRSLFQRDNANFATNDIFVKNCDVILVCSDLTSRMTLAGNLTVMVYKLLKRNPHIPAMLVLTKSDRLKYRTNYKFRNMERKNARLLKLVDIVDKLTEGHLNGQLTESGRHKFFNKPENVIQMKPVTVEVEESGLEQRRPMRFRRMSQVRQIESILRLANSWRWDDLNLHEKRLYQLGNRGWRYFESVFPVTMEMPQTTDKIFDALAQKALPREWDVNEILDGQLDPLELIEENVSMACLSMTKQGKHKFAAVTDINHLEVNGSPSDAEIRLNLDLSLKTDAERLHLKKNLRSTGKDMLYMEKTYSKYMIRIRNTLENKLKAAFSVKHVDVNLNFLTKELKNEPIVNIAPKMEQLQEEIPNYSEVKAKLSALRLLTAVARNYPVEVQYVIQEKPGGSSMLVDGIGSANELLRNECLLLLIAVAENNQILQKIIAFENTFEIALNVAGAEGGIDGGPVSEDCFALLLTLLKDNQSNISFFRETALIPRLIPFLDAVSSGDENWTAGKINCCLLFLGIIRSLVSTTLPGSISLPNQKSMRKTGLFAKLMNFIMGVSVPEEILIEVILTVSECARKYSEAQSDLAALVAPSPNNLPALVVLLRSMVNSKQPLSLRLAVLYCTCSLMVKNPQCQKATIDSLLPSESPSSFTAGVIISGGLFKADPLTCWLSAAAMAEAVYENPEQQAALSRVQLSNQSGTSTLSSFLTGSLAHSQSPHARLGILQLVAVWCAGCPEAAKRFIEEGNLVSTLQLMLEGSPSDSVMLLNQGVAAIVMGLLAINDDSDQVVTSLRKRPGPDQFLDALAGVAKSQSYASAAGNACPSANEPEDLLIFNSFTRIYRQYEAKVGRYVVNFEEIQAEMAVKRANEDKIRLLESQLAQIEQNSVAVKDAEAMLKQITLDNEQLKQDLATRPKIELPEGLSEDEIRQKLSEELRPEVENDVRACLAKELSDGVKEELRESLSSEIRKELEETVLEALEDELRIKVEEELGGPEAAKKDARLAELEQDLNESTEQASSLLEQLNIMTAQFTAQKKELDELSAKHATLEKSTSNVAQHHENQLLQLQKLLQTATTEIQARDAKIQELMASPNAVNNQELARLNQEMNKLETSAKIAIGDKQALINRLEAKLAQIESAGPSSQELPLPSSAVALTDETDSLKKRIGELETAAKEDEELRQGLIKKLESENLQLNSRNSESFERISSFEALLSDKEREARTEIESRDTEIERLSSLVNSLESVPAEKINDDDNSEMEMLLEKLSMLEASSKRDQEDSMARIETVENDRKKQVTHLLKLLECSEVERENLESRMSELEASANDNNDLEALKKENSDMKAKIEDIEKELGSVKSQAKPNEAVKTGALSSSEIEEELEELKKDQEDLLELLSDQQLKISDYRTRLKEANQPVTDDEDIELQ</sequence>
<gene>
    <name evidence="8" type="ORF">GSOID_T00006439001</name>
</gene>
<evidence type="ECO:0000259" key="7">
    <source>
        <dbReference type="Pfam" id="PF04869"/>
    </source>
</evidence>
<dbReference type="Pfam" id="PF18770">
    <property type="entry name" value="Arm_vescicular"/>
    <property type="match status" value="1"/>
</dbReference>
<dbReference type="SUPFAM" id="SSF52540">
    <property type="entry name" value="P-loop containing nucleoside triphosphate hydrolases"/>
    <property type="match status" value="1"/>
</dbReference>
<keyword evidence="9" id="KW-1185">Reference proteome</keyword>
<dbReference type="Gene3D" id="1.25.10.10">
    <property type="entry name" value="Leucine-rich Repeat Variant"/>
    <property type="match status" value="1"/>
</dbReference>
<evidence type="ECO:0000256" key="1">
    <source>
        <dbReference type="ARBA" id="ARBA00004555"/>
    </source>
</evidence>
<dbReference type="InterPro" id="IPR016024">
    <property type="entry name" value="ARM-type_fold"/>
</dbReference>
<dbReference type="InterPro" id="IPR041209">
    <property type="entry name" value="P115_Arm_rpt"/>
</dbReference>
<comment type="subcellular location">
    <subcellularLocation>
        <location evidence="1">Golgi apparatus</location>
    </subcellularLocation>
</comment>
<evidence type="ECO:0000259" key="6">
    <source>
        <dbReference type="Pfam" id="PF01926"/>
    </source>
</evidence>
<accession>E4XBD9</accession>
<dbReference type="PANTHER" id="PTHR10013">
    <property type="entry name" value="GENERAL VESICULAR TRANSPORT FACTOR P115"/>
    <property type="match status" value="1"/>
</dbReference>
<dbReference type="Pfam" id="PF04869">
    <property type="entry name" value="Uso1_p115_head"/>
    <property type="match status" value="1"/>
</dbReference>
<dbReference type="SUPFAM" id="SSF48371">
    <property type="entry name" value="ARM repeat"/>
    <property type="match status" value="1"/>
</dbReference>
<dbReference type="Pfam" id="PF01926">
    <property type="entry name" value="MMR_HSR1"/>
    <property type="match status" value="1"/>
</dbReference>
<dbReference type="PANTHER" id="PTHR10013:SF0">
    <property type="entry name" value="GENERAL VESICULAR TRANSPORT FACTOR P115"/>
    <property type="match status" value="1"/>
</dbReference>
<dbReference type="GO" id="GO:0048211">
    <property type="term" value="P:Golgi vesicle docking"/>
    <property type="evidence" value="ECO:0007669"/>
    <property type="project" value="TreeGrafter"/>
</dbReference>
<dbReference type="GO" id="GO:0000139">
    <property type="term" value="C:Golgi membrane"/>
    <property type="evidence" value="ECO:0007669"/>
    <property type="project" value="InterPro"/>
</dbReference>
<dbReference type="InterPro" id="IPR024095">
    <property type="entry name" value="Vesicle_P115"/>
</dbReference>
<feature type="region of interest" description="Disordered" evidence="5">
    <location>
        <begin position="1487"/>
        <end position="1510"/>
    </location>
</feature>
<dbReference type="InParanoid" id="E4XBD9"/>
<dbReference type="EMBL" id="FN653034">
    <property type="protein sequence ID" value="CBY08914.1"/>
    <property type="molecule type" value="Genomic_DNA"/>
</dbReference>
<organism evidence="8">
    <name type="scientific">Oikopleura dioica</name>
    <name type="common">Tunicate</name>
    <dbReference type="NCBI Taxonomy" id="34765"/>
    <lineage>
        <taxon>Eukaryota</taxon>
        <taxon>Metazoa</taxon>
        <taxon>Chordata</taxon>
        <taxon>Tunicata</taxon>
        <taxon>Appendicularia</taxon>
        <taxon>Copelata</taxon>
        <taxon>Oikopleuridae</taxon>
        <taxon>Oikopleura</taxon>
    </lineage>
</organism>
<feature type="domain" description="Vesicle tethering protein Uso1/P115-like head" evidence="7">
    <location>
        <begin position="775"/>
        <end position="1000"/>
    </location>
</feature>
<keyword evidence="3 4" id="KW-0175">Coiled coil</keyword>
<name>E4XBD9_OIKDI</name>
<evidence type="ECO:0000313" key="8">
    <source>
        <dbReference type="EMBL" id="CBY08914.1"/>
    </source>
</evidence>
<dbReference type="Proteomes" id="UP000001307">
    <property type="component" value="Unassembled WGS sequence"/>
</dbReference>
<dbReference type="GO" id="GO:0006886">
    <property type="term" value="P:intracellular protein transport"/>
    <property type="evidence" value="ECO:0007669"/>
    <property type="project" value="InterPro"/>
</dbReference>
<dbReference type="Gene3D" id="3.40.50.300">
    <property type="entry name" value="P-loop containing nucleotide triphosphate hydrolases"/>
    <property type="match status" value="1"/>
</dbReference>
<feature type="domain" description="G" evidence="6">
    <location>
        <begin position="101"/>
        <end position="248"/>
    </location>
</feature>
<evidence type="ECO:0000256" key="5">
    <source>
        <dbReference type="SAM" id="MobiDB-lite"/>
    </source>
</evidence>
<dbReference type="CDD" id="cd00882">
    <property type="entry name" value="Ras_like_GTPase"/>
    <property type="match status" value="1"/>
</dbReference>
<dbReference type="GO" id="GO:0048280">
    <property type="term" value="P:vesicle fusion with Golgi apparatus"/>
    <property type="evidence" value="ECO:0007669"/>
    <property type="project" value="InterPro"/>
</dbReference>
<keyword evidence="2" id="KW-0333">Golgi apparatus</keyword>
<proteinExistence type="predicted"/>
<dbReference type="InterPro" id="IPR006073">
    <property type="entry name" value="GTP-bd"/>
</dbReference>
<evidence type="ECO:0008006" key="10">
    <source>
        <dbReference type="Google" id="ProtNLM"/>
    </source>
</evidence>
<evidence type="ECO:0000256" key="3">
    <source>
        <dbReference type="ARBA" id="ARBA00023054"/>
    </source>
</evidence>
<protein>
    <recommendedName>
        <fullName evidence="10">G domain-containing protein</fullName>
    </recommendedName>
</protein>
<dbReference type="GO" id="GO:0005783">
    <property type="term" value="C:endoplasmic reticulum"/>
    <property type="evidence" value="ECO:0007669"/>
    <property type="project" value="TreeGrafter"/>
</dbReference>
<evidence type="ECO:0000256" key="2">
    <source>
        <dbReference type="ARBA" id="ARBA00023034"/>
    </source>
</evidence>
<dbReference type="GO" id="GO:0006888">
    <property type="term" value="P:endoplasmic reticulum to Golgi vesicle-mediated transport"/>
    <property type="evidence" value="ECO:0007669"/>
    <property type="project" value="TreeGrafter"/>
</dbReference>
<reference evidence="8" key="1">
    <citation type="journal article" date="2010" name="Science">
        <title>Plasticity of animal genome architecture unmasked by rapid evolution of a pelagic tunicate.</title>
        <authorList>
            <person name="Denoeud F."/>
            <person name="Henriet S."/>
            <person name="Mungpakdee S."/>
            <person name="Aury J.M."/>
            <person name="Da Silva C."/>
            <person name="Brinkmann H."/>
            <person name="Mikhaleva J."/>
            <person name="Olsen L.C."/>
            <person name="Jubin C."/>
            <person name="Canestro C."/>
            <person name="Bouquet J.M."/>
            <person name="Danks G."/>
            <person name="Poulain J."/>
            <person name="Campsteijn C."/>
            <person name="Adamski M."/>
            <person name="Cross I."/>
            <person name="Yadetie F."/>
            <person name="Muffato M."/>
            <person name="Louis A."/>
            <person name="Butcher S."/>
            <person name="Tsagkogeorga G."/>
            <person name="Konrad A."/>
            <person name="Singh S."/>
            <person name="Jensen M.F."/>
            <person name="Cong E.H."/>
            <person name="Eikeseth-Otteraa H."/>
            <person name="Noel B."/>
            <person name="Anthouard V."/>
            <person name="Porcel B.M."/>
            <person name="Kachouri-Lafond R."/>
            <person name="Nishino A."/>
            <person name="Ugolini M."/>
            <person name="Chourrout P."/>
            <person name="Nishida H."/>
            <person name="Aasland R."/>
            <person name="Huzurbazar S."/>
            <person name="Westhof E."/>
            <person name="Delsuc F."/>
            <person name="Lehrach H."/>
            <person name="Reinhardt R."/>
            <person name="Weissenbach J."/>
            <person name="Roy S.W."/>
            <person name="Artiguenave F."/>
            <person name="Postlethwait J.H."/>
            <person name="Manak J.R."/>
            <person name="Thompson E.M."/>
            <person name="Jaillon O."/>
            <person name="Du Pasquier L."/>
            <person name="Boudinot P."/>
            <person name="Liberles D.A."/>
            <person name="Volff J.N."/>
            <person name="Philippe H."/>
            <person name="Lenhard B."/>
            <person name="Roest Crollius H."/>
            <person name="Wincker P."/>
            <person name="Chourrout D."/>
        </authorList>
    </citation>
    <scope>NUCLEOTIDE SEQUENCE [LARGE SCALE GENOMIC DNA]</scope>
</reference>
<dbReference type="InterPro" id="IPR027417">
    <property type="entry name" value="P-loop_NTPase"/>
</dbReference>
<dbReference type="InterPro" id="IPR006953">
    <property type="entry name" value="Vesicle_Uso1_P115_head"/>
</dbReference>
<feature type="coiled-coil region" evidence="4">
    <location>
        <begin position="1148"/>
        <end position="1316"/>
    </location>
</feature>
<dbReference type="OrthoDB" id="198977at2759"/>
<dbReference type="GO" id="GO:0012507">
    <property type="term" value="C:ER to Golgi transport vesicle membrane"/>
    <property type="evidence" value="ECO:0007669"/>
    <property type="project" value="TreeGrafter"/>
</dbReference>
<dbReference type="GO" id="GO:0005525">
    <property type="term" value="F:GTP binding"/>
    <property type="evidence" value="ECO:0007669"/>
    <property type="project" value="InterPro"/>
</dbReference>
<feature type="region of interest" description="Disordered" evidence="5">
    <location>
        <begin position="1523"/>
        <end position="1551"/>
    </location>
</feature>